<proteinExistence type="predicted"/>
<feature type="compositionally biased region" description="Basic and acidic residues" evidence="1">
    <location>
        <begin position="146"/>
        <end position="168"/>
    </location>
</feature>
<keyword evidence="3" id="KW-1185">Reference proteome</keyword>
<dbReference type="AlphaFoldDB" id="A0A2I0JZB9"/>
<organism evidence="2 3">
    <name type="scientific">Punica granatum</name>
    <name type="common">Pomegranate</name>
    <dbReference type="NCBI Taxonomy" id="22663"/>
    <lineage>
        <taxon>Eukaryota</taxon>
        <taxon>Viridiplantae</taxon>
        <taxon>Streptophyta</taxon>
        <taxon>Embryophyta</taxon>
        <taxon>Tracheophyta</taxon>
        <taxon>Spermatophyta</taxon>
        <taxon>Magnoliopsida</taxon>
        <taxon>eudicotyledons</taxon>
        <taxon>Gunneridae</taxon>
        <taxon>Pentapetalae</taxon>
        <taxon>rosids</taxon>
        <taxon>malvids</taxon>
        <taxon>Myrtales</taxon>
        <taxon>Lythraceae</taxon>
        <taxon>Punica</taxon>
    </lineage>
</organism>
<comment type="caution">
    <text evidence="2">The sequence shown here is derived from an EMBL/GenBank/DDBJ whole genome shotgun (WGS) entry which is preliminary data.</text>
</comment>
<feature type="region of interest" description="Disordered" evidence="1">
    <location>
        <begin position="118"/>
        <end position="168"/>
    </location>
</feature>
<protein>
    <submittedName>
        <fullName evidence="2">Uncharacterized protein</fullName>
    </submittedName>
</protein>
<accession>A0A2I0JZB9</accession>
<name>A0A2I0JZB9_PUNGR</name>
<evidence type="ECO:0000313" key="2">
    <source>
        <dbReference type="EMBL" id="PKI61668.1"/>
    </source>
</evidence>
<evidence type="ECO:0000313" key="3">
    <source>
        <dbReference type="Proteomes" id="UP000233551"/>
    </source>
</evidence>
<evidence type="ECO:0000256" key="1">
    <source>
        <dbReference type="SAM" id="MobiDB-lite"/>
    </source>
</evidence>
<reference evidence="2 3" key="1">
    <citation type="submission" date="2017-11" db="EMBL/GenBank/DDBJ databases">
        <title>De-novo sequencing of pomegranate (Punica granatum L.) genome.</title>
        <authorList>
            <person name="Akparov Z."/>
            <person name="Amiraslanov A."/>
            <person name="Hajiyeva S."/>
            <person name="Abbasov M."/>
            <person name="Kaur K."/>
            <person name="Hamwieh A."/>
            <person name="Solovyev V."/>
            <person name="Salamov A."/>
            <person name="Braich B."/>
            <person name="Kosarev P."/>
            <person name="Mahmoud A."/>
            <person name="Hajiyev E."/>
            <person name="Babayeva S."/>
            <person name="Izzatullayeva V."/>
            <person name="Mammadov A."/>
            <person name="Mammadov A."/>
            <person name="Sharifova S."/>
            <person name="Ojaghi J."/>
            <person name="Eynullazada K."/>
            <person name="Bayramov B."/>
            <person name="Abdulazimova A."/>
            <person name="Shahmuradov I."/>
        </authorList>
    </citation>
    <scope>NUCLEOTIDE SEQUENCE [LARGE SCALE GENOMIC DNA]</scope>
    <source>
        <strain evidence="3">cv. AG2017</strain>
        <tissue evidence="2">Leaf</tissue>
    </source>
</reference>
<dbReference type="Proteomes" id="UP000233551">
    <property type="component" value="Unassembled WGS sequence"/>
</dbReference>
<gene>
    <name evidence="2" type="ORF">CRG98_017892</name>
</gene>
<dbReference type="EMBL" id="PGOL01001016">
    <property type="protein sequence ID" value="PKI61668.1"/>
    <property type="molecule type" value="Genomic_DNA"/>
</dbReference>
<sequence length="168" mass="18979">MVRLIREKRDDDYILPKSGPNTDRVLVQRPLEIRIERRCGGGVELAPPIAPPMTSKTMTRTKTKAMVMARKAYGRTSWLSPSREVMTVVAAPSVEVQNTHPKGRRIEGADLEGRWTGTQQRVGFTGPSDRRGGSRGSSDWNSSELAEERESREGRERMWGKIEKVQKM</sequence>